<feature type="region of interest" description="Disordered" evidence="1">
    <location>
        <begin position="1"/>
        <end position="71"/>
    </location>
</feature>
<evidence type="ECO:0000313" key="4">
    <source>
        <dbReference type="EMBL" id="GKV13633.1"/>
    </source>
</evidence>
<dbReference type="SUPFAM" id="SSF56672">
    <property type="entry name" value="DNA/RNA polymerases"/>
    <property type="match status" value="1"/>
</dbReference>
<dbReference type="InterPro" id="IPR000477">
    <property type="entry name" value="RT_dom"/>
</dbReference>
<dbReference type="Proteomes" id="UP001054252">
    <property type="component" value="Unassembled WGS sequence"/>
</dbReference>
<feature type="compositionally biased region" description="Polar residues" evidence="1">
    <location>
        <begin position="1"/>
        <end position="10"/>
    </location>
</feature>
<evidence type="ECO:0008006" key="6">
    <source>
        <dbReference type="Google" id="ProtNLM"/>
    </source>
</evidence>
<dbReference type="Gene3D" id="3.10.10.10">
    <property type="entry name" value="HIV Type 1 Reverse Transcriptase, subunit A, domain 1"/>
    <property type="match status" value="1"/>
</dbReference>
<evidence type="ECO:0000313" key="5">
    <source>
        <dbReference type="Proteomes" id="UP001054252"/>
    </source>
</evidence>
<dbReference type="InterPro" id="IPR043128">
    <property type="entry name" value="Rev_trsase/Diguanyl_cyclase"/>
</dbReference>
<organism evidence="4 5">
    <name type="scientific">Rubroshorea leprosula</name>
    <dbReference type="NCBI Taxonomy" id="152421"/>
    <lineage>
        <taxon>Eukaryota</taxon>
        <taxon>Viridiplantae</taxon>
        <taxon>Streptophyta</taxon>
        <taxon>Embryophyta</taxon>
        <taxon>Tracheophyta</taxon>
        <taxon>Spermatophyta</taxon>
        <taxon>Magnoliopsida</taxon>
        <taxon>eudicotyledons</taxon>
        <taxon>Gunneridae</taxon>
        <taxon>Pentapetalae</taxon>
        <taxon>rosids</taxon>
        <taxon>malvids</taxon>
        <taxon>Malvales</taxon>
        <taxon>Dipterocarpaceae</taxon>
        <taxon>Rubroshorea</taxon>
    </lineage>
</organism>
<name>A0AAV5JMH0_9ROSI</name>
<dbReference type="Pfam" id="PF03732">
    <property type="entry name" value="Retrotrans_gag"/>
    <property type="match status" value="1"/>
</dbReference>
<accession>A0AAV5JMH0</accession>
<sequence>MPITKATSSHIVDGNQEPSQDDGREDLAQPINSVGTSQPHEVHIWAMDGNGSSTTRPNTSSPPVIAATNTNGAPPNLVDFTQGYVTMADLTTLLDKEHSKHGATLFQFYDGRKGNPVEHVNKFLDAMGAHAGDGDLCLREFLKPLPDRAYTWCTTLPPGFVRSWDEMIEQFHQKYFQSEKRITILDLHNTRQYTGEDIMVYVKRFRNLALDCYGGHVESFLVEICINNMFLEYHAILENIKINQLARLHDAARRTTIFVKAISTGKSAMKSIEKKTAVHTLVVSVRGQGQGQKRKDRDMAPPLPIPLTVEELDVLLNQWIVDGAITLPQAHREPNDDDKRNPKYCHYHHFVHHATMDCFSLRRMYHRGARQRATEAILFIANEARGEGLNVEAHASRAYLESSNAVTFIDKDMEAPYPDHRKPLYLSTQINSVGVRRALVNIGSSFNLVPLSTIIATGIPKRRIVKSPLSIVGFGNSSEHALGYIQHELKVGNEILDEHLDFSNEADHLIPPNKLPTLHEAQPALTSIEPFEAVDLRDDPANPRHVHISTTLFADERAKLVKLLRECKDVFAWNYDEMPGLDLTLVSHSLNVDPSMKLVVQPNCAFHPEVTLKIKEELEKLLATRFIKPTKKLTWLANIVPVRKKNGQIRCCVNFHDLNKACPKDEFSVPNMDVLMDNTAGCEMYSVMDGNNGNNRVCMCPSDVEKTAFRTRIVNFYYVVMPFGLKNAGATYQRVMEIKEEWTLYFDGSSPIEGARAGVVLRNDKGHDMVFSLKLDFSARNTIESDPWSSLRYLRCPRRTSCAISFFQPTPGASIRYEQIPRTKNRLADALTTIALRVPMAKSPFSIEIVQRERPIYHSCESVLLEIPDHVD</sequence>
<dbReference type="PANTHER" id="PTHR24559:SF439">
    <property type="entry name" value="RETROTRANSPOSON, UNCLASSIFIED-LIKE PROTEIN"/>
    <property type="match status" value="1"/>
</dbReference>
<dbReference type="Pfam" id="PF00078">
    <property type="entry name" value="RVT_1"/>
    <property type="match status" value="1"/>
</dbReference>
<feature type="compositionally biased region" description="Low complexity" evidence="1">
    <location>
        <begin position="52"/>
        <end position="63"/>
    </location>
</feature>
<comment type="caution">
    <text evidence="4">The sequence shown here is derived from an EMBL/GenBank/DDBJ whole genome shotgun (WGS) entry which is preliminary data.</text>
</comment>
<dbReference type="PANTHER" id="PTHR24559">
    <property type="entry name" value="TRANSPOSON TY3-I GAG-POL POLYPROTEIN"/>
    <property type="match status" value="1"/>
</dbReference>
<dbReference type="AlphaFoldDB" id="A0AAV5JMH0"/>
<feature type="domain" description="Reverse transcriptase" evidence="2">
    <location>
        <begin position="642"/>
        <end position="737"/>
    </location>
</feature>
<dbReference type="Gene3D" id="3.30.70.270">
    <property type="match status" value="1"/>
</dbReference>
<evidence type="ECO:0000259" key="2">
    <source>
        <dbReference type="Pfam" id="PF00078"/>
    </source>
</evidence>
<feature type="domain" description="Retrotransposon gag" evidence="3">
    <location>
        <begin position="145"/>
        <end position="213"/>
    </location>
</feature>
<dbReference type="InterPro" id="IPR053134">
    <property type="entry name" value="RNA-dir_DNA_polymerase"/>
</dbReference>
<dbReference type="EMBL" id="BPVZ01000039">
    <property type="protein sequence ID" value="GKV13633.1"/>
    <property type="molecule type" value="Genomic_DNA"/>
</dbReference>
<reference evidence="4 5" key="1">
    <citation type="journal article" date="2021" name="Commun. Biol.">
        <title>The genome of Shorea leprosula (Dipterocarpaceae) highlights the ecological relevance of drought in aseasonal tropical rainforests.</title>
        <authorList>
            <person name="Ng K.K.S."/>
            <person name="Kobayashi M.J."/>
            <person name="Fawcett J.A."/>
            <person name="Hatakeyama M."/>
            <person name="Paape T."/>
            <person name="Ng C.H."/>
            <person name="Ang C.C."/>
            <person name="Tnah L.H."/>
            <person name="Lee C.T."/>
            <person name="Nishiyama T."/>
            <person name="Sese J."/>
            <person name="O'Brien M.J."/>
            <person name="Copetti D."/>
            <person name="Mohd Noor M.I."/>
            <person name="Ong R.C."/>
            <person name="Putra M."/>
            <person name="Sireger I.Z."/>
            <person name="Indrioko S."/>
            <person name="Kosugi Y."/>
            <person name="Izuno A."/>
            <person name="Isagi Y."/>
            <person name="Lee S.L."/>
            <person name="Shimizu K.K."/>
        </authorList>
    </citation>
    <scope>NUCLEOTIDE SEQUENCE [LARGE SCALE GENOMIC DNA]</scope>
    <source>
        <strain evidence="4">214</strain>
    </source>
</reference>
<evidence type="ECO:0000259" key="3">
    <source>
        <dbReference type="Pfam" id="PF03732"/>
    </source>
</evidence>
<gene>
    <name evidence="4" type="ORF">SLEP1_g24621</name>
</gene>
<keyword evidence="5" id="KW-1185">Reference proteome</keyword>
<dbReference type="InterPro" id="IPR043502">
    <property type="entry name" value="DNA/RNA_pol_sf"/>
</dbReference>
<dbReference type="InterPro" id="IPR005162">
    <property type="entry name" value="Retrotrans_gag_dom"/>
</dbReference>
<protein>
    <recommendedName>
        <fullName evidence="6">Retrotransposon gag domain-containing protein</fullName>
    </recommendedName>
</protein>
<feature type="compositionally biased region" description="Polar residues" evidence="1">
    <location>
        <begin position="30"/>
        <end position="39"/>
    </location>
</feature>
<evidence type="ECO:0000256" key="1">
    <source>
        <dbReference type="SAM" id="MobiDB-lite"/>
    </source>
</evidence>
<proteinExistence type="predicted"/>
<dbReference type="CDD" id="cd01647">
    <property type="entry name" value="RT_LTR"/>
    <property type="match status" value="1"/>
</dbReference>